<keyword evidence="2" id="KW-1185">Reference proteome</keyword>
<dbReference type="Proteomes" id="UP001500433">
    <property type="component" value="Unassembled WGS sequence"/>
</dbReference>
<accession>A0ABP9F5D6</accession>
<sequence>MKNKLLFLLILIFTFNNYAQIKFEKGYFIDNNGVKIECLIKNIDWYNNPLEFDFKKNEASLINKKTIKAVKEFAVSGIKYRRFLVDIDRSSEKTNQLSIDRNPLFKEETLFLKSLVDGDSNLYYYKDGALTRFFYSIPNTKEVKQLVYKSYLDKYDKIKKNNRFKQQLLMDLNCSLISRKEVENITYKKKELIGLFVKYNNCINPDVVKYEKKKKKGLFNLYIRPGINSSSLSILNSAVSSRNKDYGNTSNFRLGIETEFILSFNKNKWSVLIEPTYQSFKDEDVDYKSIELPVGVRHYFFLNDSSKIFVNGLFLYDLPMDSKIGLLDISSSSNIALGIGYNFNKKYSLELRYHTNRDVLGDFIAWNSEYKTLSFIAGYNLF</sequence>
<gene>
    <name evidence="1" type="ORF">GCM10023311_18180</name>
</gene>
<evidence type="ECO:0000313" key="2">
    <source>
        <dbReference type="Proteomes" id="UP001500433"/>
    </source>
</evidence>
<evidence type="ECO:0008006" key="3">
    <source>
        <dbReference type="Google" id="ProtNLM"/>
    </source>
</evidence>
<reference evidence="2" key="1">
    <citation type="journal article" date="2019" name="Int. J. Syst. Evol. Microbiol.">
        <title>The Global Catalogue of Microorganisms (GCM) 10K type strain sequencing project: providing services to taxonomists for standard genome sequencing and annotation.</title>
        <authorList>
            <consortium name="The Broad Institute Genomics Platform"/>
            <consortium name="The Broad Institute Genome Sequencing Center for Infectious Disease"/>
            <person name="Wu L."/>
            <person name="Ma J."/>
        </authorList>
    </citation>
    <scope>NUCLEOTIDE SEQUENCE [LARGE SCALE GENOMIC DNA]</scope>
    <source>
        <strain evidence="2">JCM 18274</strain>
    </source>
</reference>
<dbReference type="EMBL" id="BAABJH010000002">
    <property type="protein sequence ID" value="GAA4893892.1"/>
    <property type="molecule type" value="Genomic_DNA"/>
</dbReference>
<evidence type="ECO:0000313" key="1">
    <source>
        <dbReference type="EMBL" id="GAA4893892.1"/>
    </source>
</evidence>
<dbReference type="InterPro" id="IPR011250">
    <property type="entry name" value="OMP/PagP_B-barrel"/>
</dbReference>
<organism evidence="1 2">
    <name type="scientific">Flaviramulus aquimarinus</name>
    <dbReference type="NCBI Taxonomy" id="1170456"/>
    <lineage>
        <taxon>Bacteria</taxon>
        <taxon>Pseudomonadati</taxon>
        <taxon>Bacteroidota</taxon>
        <taxon>Flavobacteriia</taxon>
        <taxon>Flavobacteriales</taxon>
        <taxon>Flavobacteriaceae</taxon>
        <taxon>Flaviramulus</taxon>
    </lineage>
</organism>
<name>A0ABP9F5D6_9FLAO</name>
<dbReference type="RefSeq" id="WP_345273830.1">
    <property type="nucleotide sequence ID" value="NZ_BAABJH010000002.1"/>
</dbReference>
<protein>
    <recommendedName>
        <fullName evidence="3">tRNA modification GTPase</fullName>
    </recommendedName>
</protein>
<comment type="caution">
    <text evidence="1">The sequence shown here is derived from an EMBL/GenBank/DDBJ whole genome shotgun (WGS) entry which is preliminary data.</text>
</comment>
<dbReference type="SUPFAM" id="SSF56925">
    <property type="entry name" value="OMPA-like"/>
    <property type="match status" value="1"/>
</dbReference>
<proteinExistence type="predicted"/>